<proteinExistence type="inferred from homology"/>
<dbReference type="PRINTS" id="PR01438">
    <property type="entry name" value="UNVRSLSTRESS"/>
</dbReference>
<feature type="domain" description="UspA" evidence="2">
    <location>
        <begin position="160"/>
        <end position="275"/>
    </location>
</feature>
<dbReference type="InterPro" id="IPR006016">
    <property type="entry name" value="UspA"/>
</dbReference>
<evidence type="ECO:0000256" key="1">
    <source>
        <dbReference type="ARBA" id="ARBA00008791"/>
    </source>
</evidence>
<organism evidence="3 4">
    <name type="scientific">Microbaculum marinisediminis</name>
    <dbReference type="NCBI Taxonomy" id="2931392"/>
    <lineage>
        <taxon>Bacteria</taxon>
        <taxon>Pseudomonadati</taxon>
        <taxon>Pseudomonadota</taxon>
        <taxon>Alphaproteobacteria</taxon>
        <taxon>Hyphomicrobiales</taxon>
        <taxon>Tepidamorphaceae</taxon>
        <taxon>Microbaculum</taxon>
    </lineage>
</organism>
<dbReference type="InterPro" id="IPR006015">
    <property type="entry name" value="Universal_stress_UspA"/>
</dbReference>
<name>A0AAW5QZH2_9HYPH</name>
<protein>
    <submittedName>
        <fullName evidence="3">Universal stress protein</fullName>
    </submittedName>
</protein>
<reference evidence="3 4" key="1">
    <citation type="submission" date="2022-04" db="EMBL/GenBank/DDBJ databases">
        <authorList>
            <person name="Ye Y.-Q."/>
            <person name="Du Z.-J."/>
        </authorList>
    </citation>
    <scope>NUCLEOTIDE SEQUENCE [LARGE SCALE GENOMIC DNA]</scope>
    <source>
        <strain evidence="3 4">A6E488</strain>
    </source>
</reference>
<dbReference type="Gene3D" id="3.40.50.12370">
    <property type="match status" value="1"/>
</dbReference>
<comment type="similarity">
    <text evidence="1">Belongs to the universal stress protein A family.</text>
</comment>
<gene>
    <name evidence="3" type="ORF">MUB46_09245</name>
</gene>
<dbReference type="RefSeq" id="WP_261615617.1">
    <property type="nucleotide sequence ID" value="NZ_JALIDZ010000004.1"/>
</dbReference>
<comment type="caution">
    <text evidence="3">The sequence shown here is derived from an EMBL/GenBank/DDBJ whole genome shotgun (WGS) entry which is preliminary data.</text>
</comment>
<dbReference type="SUPFAM" id="SSF52402">
    <property type="entry name" value="Adenine nucleotide alpha hydrolases-like"/>
    <property type="match status" value="2"/>
</dbReference>
<dbReference type="CDD" id="cd00293">
    <property type="entry name" value="USP-like"/>
    <property type="match status" value="1"/>
</dbReference>
<dbReference type="Pfam" id="PF00582">
    <property type="entry name" value="Usp"/>
    <property type="match status" value="1"/>
</dbReference>
<keyword evidence="4" id="KW-1185">Reference proteome</keyword>
<evidence type="ECO:0000259" key="2">
    <source>
        <dbReference type="Pfam" id="PF00582"/>
    </source>
</evidence>
<dbReference type="AlphaFoldDB" id="A0AAW5QZH2"/>
<dbReference type="Proteomes" id="UP001320898">
    <property type="component" value="Unassembled WGS sequence"/>
</dbReference>
<evidence type="ECO:0000313" key="3">
    <source>
        <dbReference type="EMBL" id="MCT8972038.1"/>
    </source>
</evidence>
<dbReference type="EMBL" id="JALIDZ010000004">
    <property type="protein sequence ID" value="MCT8972038.1"/>
    <property type="molecule type" value="Genomic_DNA"/>
</dbReference>
<evidence type="ECO:0000313" key="4">
    <source>
        <dbReference type="Proteomes" id="UP001320898"/>
    </source>
</evidence>
<sequence>MTIRKIVVPVHGHAGDRERLIAAGAVAARLSARIEAVFLRHDPREALPFATGYIAKDIADQFTDALKAEDDAAEAQAKATLEELSSDPRLAGVEFASFPGPLEETVVRRARCADLVAASPYRPDEFADIRRVRDAALFDSGRPVLIAPPAAPSVVGNRCLVAWDGSAVAARAVEASLPLLSNAEEVNVLVVETDGPRIRDTEEIVEYLDLHGADAEIVRAPLQGTIGATMVAQTEALQADLLIMGAYGHAWLREHMLGGTTRYVMLETRTAVLMAH</sequence>
<accession>A0AAW5QZH2</accession>